<comment type="caution">
    <text evidence="7">The sequence shown here is derived from an EMBL/GenBank/DDBJ whole genome shotgun (WGS) entry which is preliminary data.</text>
</comment>
<dbReference type="GO" id="GO:0016604">
    <property type="term" value="C:nuclear body"/>
    <property type="evidence" value="ECO:0007669"/>
    <property type="project" value="TreeGrafter"/>
</dbReference>
<protein>
    <recommendedName>
        <fullName evidence="9">Serrate RNA effector molecule homolog</fullName>
    </recommendedName>
</protein>
<sequence length="854" mass="98965">MGDSDDEFGRRRRDKFRRERDDFDSRREDRGRERGQWDERGRMNWEKRDRRDYREFDRRRDRYSPNDRDDISPPVKRFRGGEWENRGGNYSHFEGGFGGGGHHHGNWGGNHGDMGPPGQNNFGNQNRGQEPDYPTQPPMMSFKQFLSTQDDNITDEEAIRKYNEYKIDFKKQQINEFFLAHKEEEWFKAKYSPEEFDKHQEESRLALKHRCSVFNKLLELGRVDNISVDVDKSDGIVKLLDAAVILMEGGTEFDLKILDMEPKPEETTNIICKQQISDTNKKVEEEKQTKEDGEEKEGEEEEGEEKKKSDVAEDDVDPEDKKDEIDEKESPKKKKKKKRDYESGSESDSWSSSESEMEVTPVADEAVVTSIETVDKPLEQNGDTSQAENKISNEDTTEVSKTEDKEQDTQEEGEHKDQPKPQAFHKTHSIFLRNLAPTITKQEVEAMCKRYPGFLRVALQDPQPERRFFRRGWVTFDRTVNIKDICWNLNNIRLRDCEMGAIVNRELKQRVRPVSGITAHKTVTKQDIKHAAKIVQNFDNRWNIWADDEEKKDEEKEPAMVMGLVSSNPVLKNITDYLVDEGSYEEEAYFGECIDDKPKDGNTDITVERDDELCKVLDKMILYLRIVHSFDYYSCVEYPKEDEMPHRCGIIHARGSAPNNKVSQQELEKFVKANTQELAKDKWLCPLSGKKFKGPEFVRKHLFNKHAEKVEEVKQEVAYFNNYLLDPKRPHLPEHPSSRQGAPPPPMYRQDSGGYNQQGVGVYQTGFRGNMGGGGGGGGNYNRPMYNNYQGYHHSTNYHNRGGGGGGGGHDYRQDYRRDRGGGGAYFRRDRGRQDPRGLIEYRDLDAPDDNDIF</sequence>
<feature type="region of interest" description="Disordered" evidence="4">
    <location>
        <begin position="375"/>
        <end position="424"/>
    </location>
</feature>
<dbReference type="GO" id="GO:0031053">
    <property type="term" value="P:primary miRNA processing"/>
    <property type="evidence" value="ECO:0007669"/>
    <property type="project" value="TreeGrafter"/>
</dbReference>
<feature type="domain" description="SERRATE/Ars2 C-terminal" evidence="5">
    <location>
        <begin position="660"/>
        <end position="805"/>
    </location>
</feature>
<comment type="subcellular location">
    <subcellularLocation>
        <location evidence="1">Nucleus</location>
    </subcellularLocation>
</comment>
<dbReference type="Gene3D" id="3.30.70.330">
    <property type="match status" value="1"/>
</dbReference>
<evidence type="ECO:0000256" key="1">
    <source>
        <dbReference type="ARBA" id="ARBA00004123"/>
    </source>
</evidence>
<feature type="compositionally biased region" description="Low complexity" evidence="4">
    <location>
        <begin position="113"/>
        <end position="128"/>
    </location>
</feature>
<feature type="region of interest" description="Disordered" evidence="4">
    <location>
        <begin position="797"/>
        <end position="854"/>
    </location>
</feature>
<evidence type="ECO:0000259" key="6">
    <source>
        <dbReference type="Pfam" id="PF12066"/>
    </source>
</evidence>
<feature type="compositionally biased region" description="Basic and acidic residues" evidence="4">
    <location>
        <begin position="810"/>
        <end position="846"/>
    </location>
</feature>
<evidence type="ECO:0000313" key="8">
    <source>
        <dbReference type="Proteomes" id="UP001208570"/>
    </source>
</evidence>
<feature type="region of interest" description="Disordered" evidence="4">
    <location>
        <begin position="279"/>
        <end position="362"/>
    </location>
</feature>
<feature type="compositionally biased region" description="Basic and acidic residues" evidence="4">
    <location>
        <begin position="18"/>
        <end position="71"/>
    </location>
</feature>
<feature type="compositionally biased region" description="Polar residues" evidence="4">
    <location>
        <begin position="381"/>
        <end position="390"/>
    </location>
</feature>
<dbReference type="AlphaFoldDB" id="A0AAD9NG14"/>
<proteinExistence type="inferred from homology"/>
<feature type="compositionally biased region" description="Basic and acidic residues" evidence="4">
    <location>
        <begin position="398"/>
        <end position="419"/>
    </location>
</feature>
<feature type="domain" description="SERRATE/Ars2 N-terminal" evidence="6">
    <location>
        <begin position="143"/>
        <end position="252"/>
    </location>
</feature>
<feature type="region of interest" description="Disordered" evidence="4">
    <location>
        <begin position="107"/>
        <end position="130"/>
    </location>
</feature>
<dbReference type="InterPro" id="IPR021933">
    <property type="entry name" value="SERRATE/Ars2_N"/>
</dbReference>
<dbReference type="EMBL" id="JAODUP010000045">
    <property type="protein sequence ID" value="KAK2165819.1"/>
    <property type="molecule type" value="Genomic_DNA"/>
</dbReference>
<evidence type="ECO:0000256" key="3">
    <source>
        <dbReference type="ARBA" id="ARBA00023242"/>
    </source>
</evidence>
<dbReference type="SUPFAM" id="SSF54928">
    <property type="entry name" value="RNA-binding domain, RBD"/>
    <property type="match status" value="1"/>
</dbReference>
<name>A0AAD9NG14_9ANNE</name>
<feature type="compositionally biased region" description="Basic and acidic residues" evidence="4">
    <location>
        <begin position="279"/>
        <end position="293"/>
    </location>
</feature>
<dbReference type="PANTHER" id="PTHR13165">
    <property type="entry name" value="ARSENITE-RESISTANCE PROTEIN 2"/>
    <property type="match status" value="1"/>
</dbReference>
<organism evidence="7 8">
    <name type="scientific">Paralvinella palmiformis</name>
    <dbReference type="NCBI Taxonomy" id="53620"/>
    <lineage>
        <taxon>Eukaryota</taxon>
        <taxon>Metazoa</taxon>
        <taxon>Spiralia</taxon>
        <taxon>Lophotrochozoa</taxon>
        <taxon>Annelida</taxon>
        <taxon>Polychaeta</taxon>
        <taxon>Sedentaria</taxon>
        <taxon>Canalipalpata</taxon>
        <taxon>Terebellida</taxon>
        <taxon>Terebelliformia</taxon>
        <taxon>Alvinellidae</taxon>
        <taxon>Paralvinella</taxon>
    </lineage>
</organism>
<evidence type="ECO:0000259" key="5">
    <source>
        <dbReference type="Pfam" id="PF04959"/>
    </source>
</evidence>
<gene>
    <name evidence="7" type="ORF">LSH36_45g11011</name>
</gene>
<evidence type="ECO:0000256" key="2">
    <source>
        <dbReference type="ARBA" id="ARBA00005407"/>
    </source>
</evidence>
<dbReference type="Proteomes" id="UP001208570">
    <property type="component" value="Unassembled WGS sequence"/>
</dbReference>
<dbReference type="PANTHER" id="PTHR13165:SF0">
    <property type="entry name" value="SERRATE RNA EFFECTOR MOLECULE HOMOLOG"/>
    <property type="match status" value="1"/>
</dbReference>
<dbReference type="InterPro" id="IPR007042">
    <property type="entry name" value="SERRATE/Ars2_C"/>
</dbReference>
<reference evidence="7" key="1">
    <citation type="journal article" date="2023" name="Mol. Biol. Evol.">
        <title>Third-Generation Sequencing Reveals the Adaptive Role of the Epigenome in Three Deep-Sea Polychaetes.</title>
        <authorList>
            <person name="Perez M."/>
            <person name="Aroh O."/>
            <person name="Sun Y."/>
            <person name="Lan Y."/>
            <person name="Juniper S.K."/>
            <person name="Young C.R."/>
            <person name="Angers B."/>
            <person name="Qian P.Y."/>
        </authorList>
    </citation>
    <scope>NUCLEOTIDE SEQUENCE</scope>
    <source>
        <strain evidence="7">P08H-3</strain>
    </source>
</reference>
<dbReference type="InterPro" id="IPR039727">
    <property type="entry name" value="SE/Ars2"/>
</dbReference>
<dbReference type="InterPro" id="IPR012677">
    <property type="entry name" value="Nucleotide-bd_a/b_plait_sf"/>
</dbReference>
<accession>A0AAD9NG14</accession>
<feature type="compositionally biased region" description="Low complexity" evidence="4">
    <location>
        <begin position="344"/>
        <end position="354"/>
    </location>
</feature>
<feature type="region of interest" description="Disordered" evidence="4">
    <location>
        <begin position="728"/>
        <end position="757"/>
    </location>
</feature>
<dbReference type="CDD" id="cd00590">
    <property type="entry name" value="RRM_SF"/>
    <property type="match status" value="1"/>
</dbReference>
<feature type="compositionally biased region" description="Basic and acidic residues" evidence="4">
    <location>
        <begin position="728"/>
        <end position="737"/>
    </location>
</feature>
<evidence type="ECO:0008006" key="9">
    <source>
        <dbReference type="Google" id="ProtNLM"/>
    </source>
</evidence>
<feature type="region of interest" description="Disordered" evidence="4">
    <location>
        <begin position="18"/>
        <end position="82"/>
    </location>
</feature>
<keyword evidence="8" id="KW-1185">Reference proteome</keyword>
<comment type="similarity">
    <text evidence="2">Belongs to the ARS2 family.</text>
</comment>
<evidence type="ECO:0000256" key="4">
    <source>
        <dbReference type="SAM" id="MobiDB-lite"/>
    </source>
</evidence>
<evidence type="ECO:0000313" key="7">
    <source>
        <dbReference type="EMBL" id="KAK2165819.1"/>
    </source>
</evidence>
<keyword evidence="3" id="KW-0539">Nucleus</keyword>
<feature type="compositionally biased region" description="Basic and acidic residues" evidence="4">
    <location>
        <begin position="319"/>
        <end position="330"/>
    </location>
</feature>
<dbReference type="Pfam" id="PF04959">
    <property type="entry name" value="ARS2"/>
    <property type="match status" value="1"/>
</dbReference>
<dbReference type="Pfam" id="PF12066">
    <property type="entry name" value="SERRATE_Ars2_N"/>
    <property type="match status" value="1"/>
</dbReference>
<feature type="compositionally biased region" description="Acidic residues" evidence="4">
    <location>
        <begin position="294"/>
        <end position="303"/>
    </location>
</feature>
<dbReference type="GO" id="GO:0003676">
    <property type="term" value="F:nucleic acid binding"/>
    <property type="evidence" value="ECO:0007669"/>
    <property type="project" value="InterPro"/>
</dbReference>
<dbReference type="InterPro" id="IPR035979">
    <property type="entry name" value="RBD_domain_sf"/>
</dbReference>